<dbReference type="Pfam" id="PF00646">
    <property type="entry name" value="F-box"/>
    <property type="match status" value="1"/>
</dbReference>
<reference evidence="2 3" key="2">
    <citation type="submission" date="2024-10" db="EMBL/GenBank/DDBJ databases">
        <authorList>
            <person name="Ryan C."/>
        </authorList>
    </citation>
    <scope>NUCLEOTIDE SEQUENCE [LARGE SCALE GENOMIC DNA]</scope>
</reference>
<reference evidence="3" key="1">
    <citation type="submission" date="2024-06" db="EMBL/GenBank/DDBJ databases">
        <authorList>
            <person name="Ryan C."/>
        </authorList>
    </citation>
    <scope>NUCLEOTIDE SEQUENCE [LARGE SCALE GENOMIC DNA]</scope>
</reference>
<evidence type="ECO:0000259" key="1">
    <source>
        <dbReference type="PROSITE" id="PS50181"/>
    </source>
</evidence>
<dbReference type="Pfam" id="PF08268">
    <property type="entry name" value="FBA_3"/>
    <property type="match status" value="1"/>
</dbReference>
<dbReference type="Gene3D" id="1.20.1280.50">
    <property type="match status" value="1"/>
</dbReference>
<dbReference type="SUPFAM" id="SSF81383">
    <property type="entry name" value="F-box domain"/>
    <property type="match status" value="1"/>
</dbReference>
<protein>
    <recommendedName>
        <fullName evidence="1">F-box domain-containing protein</fullName>
    </recommendedName>
</protein>
<evidence type="ECO:0000313" key="3">
    <source>
        <dbReference type="Proteomes" id="UP001497457"/>
    </source>
</evidence>
<dbReference type="NCBIfam" id="TIGR01640">
    <property type="entry name" value="F_box_assoc_1"/>
    <property type="match status" value="1"/>
</dbReference>
<dbReference type="InterPro" id="IPR017451">
    <property type="entry name" value="F-box-assoc_interact_dom"/>
</dbReference>
<dbReference type="InterPro" id="IPR001810">
    <property type="entry name" value="F-box_dom"/>
</dbReference>
<dbReference type="PANTHER" id="PTHR31111:SF133">
    <property type="entry name" value="OS07G0196600 PROTEIN"/>
    <property type="match status" value="1"/>
</dbReference>
<keyword evidence="3" id="KW-1185">Reference proteome</keyword>
<name>A0ABC9G841_9POAL</name>
<dbReference type="PANTHER" id="PTHR31111">
    <property type="entry name" value="BNAA05G37150D PROTEIN-RELATED"/>
    <property type="match status" value="1"/>
</dbReference>
<dbReference type="PROSITE" id="PS50181">
    <property type="entry name" value="FBOX"/>
    <property type="match status" value="1"/>
</dbReference>
<dbReference type="Proteomes" id="UP001497457">
    <property type="component" value="Chromosome 8b"/>
</dbReference>
<dbReference type="InterPro" id="IPR036047">
    <property type="entry name" value="F-box-like_dom_sf"/>
</dbReference>
<dbReference type="AlphaFoldDB" id="A0ABC9G841"/>
<proteinExistence type="predicted"/>
<dbReference type="EMBL" id="OZ075118">
    <property type="protein sequence ID" value="CAL5089099.1"/>
    <property type="molecule type" value="Genomic_DNA"/>
</dbReference>
<sequence length="391" mass="44065">MESELQRNACKLDAPPAVAVNGGVLPTDVLHEILLRLPAKVLCRFRLVCQSWRSLTSDPIFAKAHSSRHPLVVGLRSIAGRGRRWRSDHEVQLLDPFSGNIVRRIPTRKAWHDHELSTHLGLLCISERRAQQEDCILSPATGEILMVPTTGIVTKYKGKSMTLSTCLLGRVPSTGEYKALRVCRYHDRYLDGEPEQTYHVATLGRDAIWRVKPCPAVRVAIVSEARAVVNGVAYFLLDVDPADSDNVIAAFNLCTEEWRNPMLRGPLNGHHTSAKYAERISLHLADLNGCLASICRCTRGYPYDNCSVDLWFLVDLDKELWIKQYSLRSAPFGDPVRFFTPLAILDDERILLWVQGAQELRAYDPRTTTWTKLSTIENIFDIAMYQGSLLC</sequence>
<accession>A0ABC9G841</accession>
<dbReference type="CDD" id="cd22157">
    <property type="entry name" value="F-box_AtFBW1-like"/>
    <property type="match status" value="1"/>
</dbReference>
<dbReference type="SMART" id="SM00256">
    <property type="entry name" value="FBOX"/>
    <property type="match status" value="1"/>
</dbReference>
<evidence type="ECO:0000313" key="2">
    <source>
        <dbReference type="EMBL" id="CAL5089099.1"/>
    </source>
</evidence>
<organism evidence="2 3">
    <name type="scientific">Urochloa decumbens</name>
    <dbReference type="NCBI Taxonomy" id="240449"/>
    <lineage>
        <taxon>Eukaryota</taxon>
        <taxon>Viridiplantae</taxon>
        <taxon>Streptophyta</taxon>
        <taxon>Embryophyta</taxon>
        <taxon>Tracheophyta</taxon>
        <taxon>Spermatophyta</taxon>
        <taxon>Magnoliopsida</taxon>
        <taxon>Liliopsida</taxon>
        <taxon>Poales</taxon>
        <taxon>Poaceae</taxon>
        <taxon>PACMAD clade</taxon>
        <taxon>Panicoideae</taxon>
        <taxon>Panicodae</taxon>
        <taxon>Paniceae</taxon>
        <taxon>Melinidinae</taxon>
        <taxon>Urochloa</taxon>
    </lineage>
</organism>
<feature type="domain" description="F-box" evidence="1">
    <location>
        <begin position="19"/>
        <end position="64"/>
    </location>
</feature>
<gene>
    <name evidence="2" type="ORF">URODEC1_LOCUS113174</name>
</gene>
<dbReference type="InterPro" id="IPR013187">
    <property type="entry name" value="F-box-assoc_dom_typ3"/>
</dbReference>